<keyword evidence="2" id="KW-1185">Reference proteome</keyword>
<feature type="non-terminal residue" evidence="1">
    <location>
        <position position="1"/>
    </location>
</feature>
<dbReference type="AlphaFoldDB" id="A0A1I3QR46"/>
<protein>
    <submittedName>
        <fullName evidence="1">Uncharacterized protein</fullName>
    </submittedName>
</protein>
<dbReference type="Proteomes" id="UP000199377">
    <property type="component" value="Unassembled WGS sequence"/>
</dbReference>
<name>A0A1I3QR46_9RHOB</name>
<organism evidence="1 2">
    <name type="scientific">Albimonas pacifica</name>
    <dbReference type="NCBI Taxonomy" id="1114924"/>
    <lineage>
        <taxon>Bacteria</taxon>
        <taxon>Pseudomonadati</taxon>
        <taxon>Pseudomonadota</taxon>
        <taxon>Alphaproteobacteria</taxon>
        <taxon>Rhodobacterales</taxon>
        <taxon>Paracoccaceae</taxon>
        <taxon>Albimonas</taxon>
    </lineage>
</organism>
<evidence type="ECO:0000313" key="2">
    <source>
        <dbReference type="Proteomes" id="UP000199377"/>
    </source>
</evidence>
<evidence type="ECO:0000313" key="1">
    <source>
        <dbReference type="EMBL" id="SFJ35597.1"/>
    </source>
</evidence>
<sequence length="145" mass="15436">LWGAPSSVTNFRPTTDGRSLQWDCDGTASSIYFDIPEEVTARAVGRPLLLVAETTHTGSGQLFLNARFGPSPTNPATITKASSAQSWDASVYGWGKRVHHGKLSRLEGPGDIRAEVGHDSGLVGSDGRIYAHAIRLYALGVQGCL</sequence>
<dbReference type="RefSeq" id="WP_177236421.1">
    <property type="nucleotide sequence ID" value="NZ_FOQH01000054.1"/>
</dbReference>
<gene>
    <name evidence="1" type="ORF">SAMN05216258_1541</name>
</gene>
<dbReference type="EMBL" id="FOQH01000054">
    <property type="protein sequence ID" value="SFJ35597.1"/>
    <property type="molecule type" value="Genomic_DNA"/>
</dbReference>
<proteinExistence type="predicted"/>
<accession>A0A1I3QR46</accession>
<reference evidence="1 2" key="1">
    <citation type="submission" date="2016-10" db="EMBL/GenBank/DDBJ databases">
        <authorList>
            <person name="de Groot N.N."/>
        </authorList>
    </citation>
    <scope>NUCLEOTIDE SEQUENCE [LARGE SCALE GENOMIC DNA]</scope>
    <source>
        <strain evidence="1 2">CGMCC 1.11030</strain>
    </source>
</reference>